<dbReference type="RefSeq" id="WP_132795369.1">
    <property type="nucleotide sequence ID" value="NZ_SLXM01000008.1"/>
</dbReference>
<dbReference type="Gene3D" id="3.30.160.20">
    <property type="match status" value="1"/>
</dbReference>
<dbReference type="Pfam" id="PF00472">
    <property type="entry name" value="RF-1"/>
    <property type="match status" value="1"/>
</dbReference>
<reference evidence="4 5" key="1">
    <citation type="submission" date="2019-03" db="EMBL/GenBank/DDBJ databases">
        <title>Genomic Encyclopedia of Type Strains, Phase IV (KMG-IV): sequencing the most valuable type-strain genomes for metagenomic binning, comparative biology and taxonomic classification.</title>
        <authorList>
            <person name="Goeker M."/>
        </authorList>
    </citation>
    <scope>NUCLEOTIDE SEQUENCE [LARGE SCALE GENOMIC DNA]</scope>
    <source>
        <strain evidence="4 5">DSM 14836</strain>
    </source>
</reference>
<name>A0A4R2NPH0_9FLAO</name>
<dbReference type="SUPFAM" id="SSF75620">
    <property type="entry name" value="Release factor"/>
    <property type="match status" value="1"/>
</dbReference>
<organism evidence="4 5">
    <name type="scientific">Tenacibaculum skagerrakense</name>
    <dbReference type="NCBI Taxonomy" id="186571"/>
    <lineage>
        <taxon>Bacteria</taxon>
        <taxon>Pseudomonadati</taxon>
        <taxon>Bacteroidota</taxon>
        <taxon>Flavobacteriia</taxon>
        <taxon>Flavobacteriales</taxon>
        <taxon>Flavobacteriaceae</taxon>
        <taxon>Tenacibaculum</taxon>
    </lineage>
</organism>
<feature type="region of interest" description="Disordered" evidence="2">
    <location>
        <begin position="98"/>
        <end position="134"/>
    </location>
</feature>
<dbReference type="GO" id="GO:0003747">
    <property type="term" value="F:translation release factor activity"/>
    <property type="evidence" value="ECO:0007669"/>
    <property type="project" value="InterPro"/>
</dbReference>
<dbReference type="PROSITE" id="PS00745">
    <property type="entry name" value="RF_PROK_I"/>
    <property type="match status" value="1"/>
</dbReference>
<dbReference type="PANTHER" id="PTHR47814">
    <property type="entry name" value="PEPTIDYL-TRNA HYDROLASE ARFB"/>
    <property type="match status" value="1"/>
</dbReference>
<dbReference type="Proteomes" id="UP000294564">
    <property type="component" value="Unassembled WGS sequence"/>
</dbReference>
<evidence type="ECO:0000259" key="3">
    <source>
        <dbReference type="PROSITE" id="PS00745"/>
    </source>
</evidence>
<gene>
    <name evidence="4" type="ORF">EV195_10821</name>
</gene>
<dbReference type="InterPro" id="IPR045853">
    <property type="entry name" value="Pep_chain_release_fac_I_sf"/>
</dbReference>
<dbReference type="EMBL" id="SLXM01000008">
    <property type="protein sequence ID" value="TCP23552.1"/>
    <property type="molecule type" value="Genomic_DNA"/>
</dbReference>
<accession>A0A4R2NPH0</accession>
<evidence type="ECO:0000313" key="5">
    <source>
        <dbReference type="Proteomes" id="UP000294564"/>
    </source>
</evidence>
<evidence type="ECO:0000256" key="1">
    <source>
        <dbReference type="ARBA" id="ARBA00010835"/>
    </source>
</evidence>
<dbReference type="PANTHER" id="PTHR47814:SF1">
    <property type="entry name" value="PEPTIDYL-TRNA HYDROLASE ARFB"/>
    <property type="match status" value="1"/>
</dbReference>
<dbReference type="InterPro" id="IPR000352">
    <property type="entry name" value="Pep_chain_release_fac_I"/>
</dbReference>
<feature type="domain" description="Prokaryotic-type class I peptide chain release factors" evidence="3">
    <location>
        <begin position="16"/>
        <end position="32"/>
    </location>
</feature>
<dbReference type="GO" id="GO:0072344">
    <property type="term" value="P:rescue of stalled ribosome"/>
    <property type="evidence" value="ECO:0007669"/>
    <property type="project" value="TreeGrafter"/>
</dbReference>
<protein>
    <submittedName>
        <fullName evidence="4">Ribosome-associated protein</fullName>
    </submittedName>
</protein>
<feature type="compositionally biased region" description="Low complexity" evidence="2">
    <location>
        <begin position="106"/>
        <end position="124"/>
    </location>
</feature>
<dbReference type="NCBIfam" id="NF006718">
    <property type="entry name" value="PRK09256.1"/>
    <property type="match status" value="1"/>
</dbReference>
<evidence type="ECO:0000256" key="2">
    <source>
        <dbReference type="SAM" id="MobiDB-lite"/>
    </source>
</evidence>
<comment type="similarity">
    <text evidence="1">Belongs to the prokaryotic/mitochondrial release factor family.</text>
</comment>
<dbReference type="GO" id="GO:0043022">
    <property type="term" value="F:ribosome binding"/>
    <property type="evidence" value="ECO:0007669"/>
    <property type="project" value="TreeGrafter"/>
</dbReference>
<proteinExistence type="inferred from homology"/>
<dbReference type="GO" id="GO:0004045">
    <property type="term" value="F:peptidyl-tRNA hydrolase activity"/>
    <property type="evidence" value="ECO:0007669"/>
    <property type="project" value="TreeGrafter"/>
</dbReference>
<evidence type="ECO:0000313" key="4">
    <source>
        <dbReference type="EMBL" id="TCP23552.1"/>
    </source>
</evidence>
<sequence>MDKTIIHNELQFKATRSSGPGGQNVNKVASKIELYFNIENSEGLTSEEKELISKKLEKRISKDGILILTCQENRSQHKNKEIVTEQLFELLKASLIKPKKRKPTKPTKTSLVKKAQNKQNQSLKKQLRQKPSID</sequence>
<keyword evidence="5" id="KW-1185">Reference proteome</keyword>
<dbReference type="AlphaFoldDB" id="A0A4R2NPH0"/>
<comment type="caution">
    <text evidence="4">The sequence shown here is derived from an EMBL/GenBank/DDBJ whole genome shotgun (WGS) entry which is preliminary data.</text>
</comment>
<dbReference type="OrthoDB" id="9815709at2"/>